<keyword evidence="2" id="KW-0648">Protein biosynthesis</keyword>
<dbReference type="PANTHER" id="PTHR11741:SF0">
    <property type="entry name" value="ELONGATION FACTOR TS, MITOCHONDRIAL"/>
    <property type="match status" value="1"/>
</dbReference>
<evidence type="ECO:0000259" key="3">
    <source>
        <dbReference type="Pfam" id="PF00889"/>
    </source>
</evidence>
<dbReference type="GO" id="GO:0003746">
    <property type="term" value="F:translation elongation factor activity"/>
    <property type="evidence" value="ECO:0007669"/>
    <property type="project" value="UniProtKB-KW"/>
</dbReference>
<dbReference type="InterPro" id="IPR036402">
    <property type="entry name" value="EF-Ts_dimer_sf"/>
</dbReference>
<dbReference type="Pfam" id="PF00889">
    <property type="entry name" value="EF_TS"/>
    <property type="match status" value="1"/>
</dbReference>
<dbReference type="Gene3D" id="1.10.286.20">
    <property type="match status" value="1"/>
</dbReference>
<organism evidence="4 5">
    <name type="scientific">Candidatus Pinguicoccus supinus</name>
    <dbReference type="NCBI Taxonomy" id="2529394"/>
    <lineage>
        <taxon>Bacteria</taxon>
        <taxon>Pseudomonadati</taxon>
        <taxon>Verrucomicrobiota</taxon>
        <taxon>Candidatus Pinguicoccus</taxon>
    </lineage>
</organism>
<evidence type="ECO:0000313" key="5">
    <source>
        <dbReference type="Proteomes" id="UP000594451"/>
    </source>
</evidence>
<keyword evidence="5" id="KW-1185">Reference proteome</keyword>
<evidence type="ECO:0000313" key="4">
    <source>
        <dbReference type="EMBL" id="QPJ58394.1"/>
    </source>
</evidence>
<dbReference type="AlphaFoldDB" id="A0A7T0BRA9"/>
<dbReference type="PANTHER" id="PTHR11741">
    <property type="entry name" value="ELONGATION FACTOR TS"/>
    <property type="match status" value="1"/>
</dbReference>
<dbReference type="SUPFAM" id="SSF54713">
    <property type="entry name" value="Elongation factor Ts (EF-Ts), dimerisation domain"/>
    <property type="match status" value="1"/>
</dbReference>
<accession>A0A7T0BRA9</accession>
<dbReference type="InterPro" id="IPR001816">
    <property type="entry name" value="Transl_elong_EFTs/EF1B"/>
</dbReference>
<reference evidence="4 5" key="1">
    <citation type="journal article" date="2020" name="Sci. Rep.">
        <title>Morphology, ultrastructure, genomics, and phylogeny of Euplotes vanleeuwenhoeki sp. nov. and its ultra-reduced endosymbiont Candidatus Pinguicoccus supinus sp. nov.</title>
        <authorList>
            <person name="Serra V."/>
            <person name="Gammuto L."/>
            <person name="Nitla V."/>
            <person name="Castelli M."/>
            <person name="Lanzoni O."/>
            <person name="Sassera D."/>
            <person name="Bandi C."/>
            <person name="Sandeep B.V."/>
            <person name="Verni F."/>
            <person name="Modeo L."/>
            <person name="Petroni G."/>
        </authorList>
    </citation>
    <scope>NUCLEOTIDE SEQUENCE [LARGE SCALE GENOMIC DNA]</scope>
    <source>
        <strain evidence="4 5">KKR18_Esm</strain>
    </source>
</reference>
<evidence type="ECO:0000256" key="1">
    <source>
        <dbReference type="ARBA" id="ARBA00022768"/>
    </source>
</evidence>
<sequence>MDKNLLLNIQNFRKLTNLSLKECKDILTKNDLNFKKALDYYSNEYRISLSGLSDNIKVCENGMTFSYVHHNYKLGVILNVMCNTDFVSKNELFYELIKNLSIHIASTSPLFLNLYSINCDLLLKKRRHFFNEARRTARSKKDLTSIFQSYLHS</sequence>
<dbReference type="KEGG" id="psup:E5P55_00030"/>
<protein>
    <recommendedName>
        <fullName evidence="3">Translation elongation factor EFTs/EF1B dimerisation domain-containing protein</fullName>
    </recommendedName>
</protein>
<feature type="domain" description="Translation elongation factor EFTs/EF1B dimerisation" evidence="3">
    <location>
        <begin position="55"/>
        <end position="141"/>
    </location>
</feature>
<dbReference type="Gene3D" id="3.30.479.20">
    <property type="entry name" value="Elongation factor Ts, dimerisation domain"/>
    <property type="match status" value="1"/>
</dbReference>
<dbReference type="Proteomes" id="UP000594451">
    <property type="component" value="Chromosome"/>
</dbReference>
<evidence type="ECO:0000256" key="2">
    <source>
        <dbReference type="ARBA" id="ARBA00022917"/>
    </source>
</evidence>
<dbReference type="InterPro" id="IPR014039">
    <property type="entry name" value="Transl_elong_EFTs/EF1B_dimer"/>
</dbReference>
<name>A0A7T0BRA9_9BACT</name>
<proteinExistence type="predicted"/>
<keyword evidence="1" id="KW-0251">Elongation factor</keyword>
<dbReference type="EMBL" id="CP039370">
    <property type="protein sequence ID" value="QPJ58394.1"/>
    <property type="molecule type" value="Genomic_DNA"/>
</dbReference>
<gene>
    <name evidence="4" type="ORF">E5P55_00030</name>
</gene>